<dbReference type="InterPro" id="IPR001543">
    <property type="entry name" value="FliN-like_C"/>
</dbReference>
<evidence type="ECO:0000313" key="3">
    <source>
        <dbReference type="EMBL" id="PQV58591.1"/>
    </source>
</evidence>
<dbReference type="EMBL" id="PVEP01000001">
    <property type="protein sequence ID" value="PQV58591.1"/>
    <property type="molecule type" value="Genomic_DNA"/>
</dbReference>
<dbReference type="Gene3D" id="2.30.330.10">
    <property type="entry name" value="SpoA-like"/>
    <property type="match status" value="1"/>
</dbReference>
<feature type="region of interest" description="Disordered" evidence="1">
    <location>
        <begin position="312"/>
        <end position="332"/>
    </location>
</feature>
<comment type="caution">
    <text evidence="3">The sequence shown here is derived from an EMBL/GenBank/DDBJ whole genome shotgun (WGS) entry which is preliminary data.</text>
</comment>
<keyword evidence="4" id="KW-1185">Reference proteome</keyword>
<keyword evidence="3" id="KW-0282">Flagellum</keyword>
<feature type="domain" description="Flagellar motor switch protein FliN-like C-terminal" evidence="2">
    <location>
        <begin position="230"/>
        <end position="290"/>
    </location>
</feature>
<name>A0A2S8SCN1_9RHOB</name>
<keyword evidence="3" id="KW-0966">Cell projection</keyword>
<dbReference type="Proteomes" id="UP000238338">
    <property type="component" value="Unassembled WGS sequence"/>
</dbReference>
<dbReference type="RefSeq" id="WP_105512855.1">
    <property type="nucleotide sequence ID" value="NZ_PVEP01000001.1"/>
</dbReference>
<dbReference type="SUPFAM" id="SSF101801">
    <property type="entry name" value="Surface presentation of antigens (SPOA)"/>
    <property type="match status" value="1"/>
</dbReference>
<dbReference type="InterPro" id="IPR036429">
    <property type="entry name" value="SpoA-like_sf"/>
</dbReference>
<dbReference type="Pfam" id="PF01052">
    <property type="entry name" value="FliMN_C"/>
    <property type="match status" value="1"/>
</dbReference>
<proteinExistence type="predicted"/>
<accession>A0A2S8SCN1</accession>
<reference evidence="3 4" key="1">
    <citation type="submission" date="2018-02" db="EMBL/GenBank/DDBJ databases">
        <title>Genomic Encyclopedia of Archaeal and Bacterial Type Strains, Phase II (KMG-II): from individual species to whole genera.</title>
        <authorList>
            <person name="Goeker M."/>
        </authorList>
    </citation>
    <scope>NUCLEOTIDE SEQUENCE [LARGE SCALE GENOMIC DNA]</scope>
    <source>
        <strain evidence="3 4">DSM 18921</strain>
    </source>
</reference>
<evidence type="ECO:0000256" key="1">
    <source>
        <dbReference type="SAM" id="MobiDB-lite"/>
    </source>
</evidence>
<keyword evidence="3" id="KW-0969">Cilium</keyword>
<protein>
    <submittedName>
        <fullName evidence="3">Flagellar motor switch protein FliM</fullName>
    </submittedName>
</protein>
<organism evidence="3 4">
    <name type="scientific">Albidovulum denitrificans</name>
    <dbReference type="NCBI Taxonomy" id="404881"/>
    <lineage>
        <taxon>Bacteria</taxon>
        <taxon>Pseudomonadati</taxon>
        <taxon>Pseudomonadota</taxon>
        <taxon>Alphaproteobacteria</taxon>
        <taxon>Rhodobacterales</taxon>
        <taxon>Paracoccaceae</taxon>
        <taxon>Albidovulum</taxon>
    </lineage>
</organism>
<evidence type="ECO:0000259" key="2">
    <source>
        <dbReference type="Pfam" id="PF01052"/>
    </source>
</evidence>
<sequence length="332" mass="34863">MAEAAETEILRRMARGDGRPGAPEPALRVLGTAIARAAETELGLPVTLGQLDLGAATLADLPERLEERALMALIEAPDGRLGLAVLSPGLVAAVIEMQTTGRLSAADPAVRRPTRTDAVLCVPWIERVLRETDAMVEEGDGWNEWEAEYRYSSTIDDPRLLALLLDDQRYRIIRAVLTLGSGGAREGTLFLAMPEPAARQTGPGAAHVAATHAAAWEADLQAAVLGGTAEIGAVLARVERPLSEVLALAPGALIRLPSDALARVRVEGKGGRFLSHAKLGQYRGYLALRLSGGEVSSIVAQGDFALARAKAVETEDEEAEDKPAPAGAVAAG</sequence>
<gene>
    <name evidence="3" type="ORF">LX70_00403</name>
</gene>
<dbReference type="OrthoDB" id="7824563at2"/>
<evidence type="ECO:0000313" key="4">
    <source>
        <dbReference type="Proteomes" id="UP000238338"/>
    </source>
</evidence>
<dbReference type="AlphaFoldDB" id="A0A2S8SCN1"/>